<reference evidence="1" key="2">
    <citation type="journal article" date="2015" name="Data Brief">
        <title>Shoot transcriptome of the giant reed, Arundo donax.</title>
        <authorList>
            <person name="Barrero R.A."/>
            <person name="Guerrero F.D."/>
            <person name="Moolhuijzen P."/>
            <person name="Goolsby J.A."/>
            <person name="Tidwell J."/>
            <person name="Bellgard S.E."/>
            <person name="Bellgard M.I."/>
        </authorList>
    </citation>
    <scope>NUCLEOTIDE SEQUENCE</scope>
    <source>
        <tissue evidence="1">Shoot tissue taken approximately 20 cm above the soil surface</tissue>
    </source>
</reference>
<accession>A0A0A9FSC3</accession>
<evidence type="ECO:0000313" key="1">
    <source>
        <dbReference type="EMBL" id="JAE13221.1"/>
    </source>
</evidence>
<name>A0A0A9FSC3_ARUDO</name>
<organism evidence="1">
    <name type="scientific">Arundo donax</name>
    <name type="common">Giant reed</name>
    <name type="synonym">Donax arundinaceus</name>
    <dbReference type="NCBI Taxonomy" id="35708"/>
    <lineage>
        <taxon>Eukaryota</taxon>
        <taxon>Viridiplantae</taxon>
        <taxon>Streptophyta</taxon>
        <taxon>Embryophyta</taxon>
        <taxon>Tracheophyta</taxon>
        <taxon>Spermatophyta</taxon>
        <taxon>Magnoliopsida</taxon>
        <taxon>Liliopsida</taxon>
        <taxon>Poales</taxon>
        <taxon>Poaceae</taxon>
        <taxon>PACMAD clade</taxon>
        <taxon>Arundinoideae</taxon>
        <taxon>Arundineae</taxon>
        <taxon>Arundo</taxon>
    </lineage>
</organism>
<reference evidence="1" key="1">
    <citation type="submission" date="2014-09" db="EMBL/GenBank/DDBJ databases">
        <authorList>
            <person name="Magalhaes I.L.F."/>
            <person name="Oliveira U."/>
            <person name="Santos F.R."/>
            <person name="Vidigal T.H.D.A."/>
            <person name="Brescovit A.D."/>
            <person name="Santos A.J."/>
        </authorList>
    </citation>
    <scope>NUCLEOTIDE SEQUENCE</scope>
    <source>
        <tissue evidence="1">Shoot tissue taken approximately 20 cm above the soil surface</tissue>
    </source>
</reference>
<proteinExistence type="predicted"/>
<sequence length="137" mass="14370">MRHEEVELLAAGGPARCRGPSGGGKGRRAGGDLRVDAWELVDGGGDAEAGDVRLQQALVERVRRDDRLLPLPAAGGEAARVRRRRRCCGVHGEPVVGVVERHPCGREVAGGAGAARRPRRLGGFWLVVVGGTIQADG</sequence>
<protein>
    <submittedName>
        <fullName evidence="1">Uncharacterized protein</fullName>
    </submittedName>
</protein>
<dbReference type="EMBL" id="GBRH01184675">
    <property type="protein sequence ID" value="JAE13221.1"/>
    <property type="molecule type" value="Transcribed_RNA"/>
</dbReference>
<dbReference type="AlphaFoldDB" id="A0A0A9FSC3"/>